<evidence type="ECO:0008006" key="4">
    <source>
        <dbReference type="Google" id="ProtNLM"/>
    </source>
</evidence>
<keyword evidence="1" id="KW-0472">Membrane</keyword>
<feature type="transmembrane region" description="Helical" evidence="1">
    <location>
        <begin position="187"/>
        <end position="205"/>
    </location>
</feature>
<accession>A0ABP5BT14</accession>
<protein>
    <recommendedName>
        <fullName evidence="4">ABC transporter permease</fullName>
    </recommendedName>
</protein>
<reference evidence="3" key="1">
    <citation type="journal article" date="2019" name="Int. J. Syst. Evol. Microbiol.">
        <title>The Global Catalogue of Microorganisms (GCM) 10K type strain sequencing project: providing services to taxonomists for standard genome sequencing and annotation.</title>
        <authorList>
            <consortium name="The Broad Institute Genomics Platform"/>
            <consortium name="The Broad Institute Genome Sequencing Center for Infectious Disease"/>
            <person name="Wu L."/>
            <person name="Ma J."/>
        </authorList>
    </citation>
    <scope>NUCLEOTIDE SEQUENCE [LARGE SCALE GENOMIC DNA]</scope>
    <source>
        <strain evidence="3">JCM 14901</strain>
    </source>
</reference>
<evidence type="ECO:0000256" key="1">
    <source>
        <dbReference type="SAM" id="Phobius"/>
    </source>
</evidence>
<organism evidence="2 3">
    <name type="scientific">Microbacterium deminutum</name>
    <dbReference type="NCBI Taxonomy" id="344164"/>
    <lineage>
        <taxon>Bacteria</taxon>
        <taxon>Bacillati</taxon>
        <taxon>Actinomycetota</taxon>
        <taxon>Actinomycetes</taxon>
        <taxon>Micrococcales</taxon>
        <taxon>Microbacteriaceae</taxon>
        <taxon>Microbacterium</taxon>
    </lineage>
</organism>
<dbReference type="RefSeq" id="WP_344092010.1">
    <property type="nucleotide sequence ID" value="NZ_BAAAOG010000001.1"/>
</dbReference>
<sequence>MRGIAALFTRFNAPGASRWLIAMSLVLLTAWLQAHIMLAALHDDGTTVRSAIAVYNDDAVRGQVTDVVDWAFTQGATLTGAGGNADSVRGAVVDALGSGRISAPVADALVSGLRGLRDDALAQFDRSGPTTALSLHVGPLLTALGIPVTPDVAAQLGVPASAELAIPIADARTVDTLRTRYHWVELINTWGLLVAALLGLAGVFLSPRPLRTLAVTLGLGGVACLIAVPLFGLIDGWLIGGGAGPWSPLVAPLVESAIAELRPWLLPVGVTAIVLGAAGLVGWLVVERRGRTRTSHAASQLAEPAR</sequence>
<gene>
    <name evidence="2" type="ORF">GCM10009776_10990</name>
</gene>
<name>A0ABP5BT14_9MICO</name>
<keyword evidence="1" id="KW-1133">Transmembrane helix</keyword>
<keyword evidence="1" id="KW-0812">Transmembrane</keyword>
<evidence type="ECO:0000313" key="3">
    <source>
        <dbReference type="Proteomes" id="UP001499933"/>
    </source>
</evidence>
<evidence type="ECO:0000313" key="2">
    <source>
        <dbReference type="EMBL" id="GAA1950739.1"/>
    </source>
</evidence>
<feature type="transmembrane region" description="Helical" evidence="1">
    <location>
        <begin position="264"/>
        <end position="286"/>
    </location>
</feature>
<comment type="caution">
    <text evidence="2">The sequence shown here is derived from an EMBL/GenBank/DDBJ whole genome shotgun (WGS) entry which is preliminary data.</text>
</comment>
<dbReference type="EMBL" id="BAAAOG010000001">
    <property type="protein sequence ID" value="GAA1950739.1"/>
    <property type="molecule type" value="Genomic_DNA"/>
</dbReference>
<feature type="transmembrane region" description="Helical" evidence="1">
    <location>
        <begin position="217"/>
        <end position="239"/>
    </location>
</feature>
<proteinExistence type="predicted"/>
<keyword evidence="3" id="KW-1185">Reference proteome</keyword>
<dbReference type="Proteomes" id="UP001499933">
    <property type="component" value="Unassembled WGS sequence"/>
</dbReference>
<feature type="transmembrane region" description="Helical" evidence="1">
    <location>
        <begin position="20"/>
        <end position="41"/>
    </location>
</feature>